<protein>
    <submittedName>
        <fullName evidence="1">Uncharacterized protein</fullName>
    </submittedName>
</protein>
<name>A0ABW3LEF1_9BACL</name>
<reference evidence="2" key="1">
    <citation type="journal article" date="2019" name="Int. J. Syst. Evol. Microbiol.">
        <title>The Global Catalogue of Microorganisms (GCM) 10K type strain sequencing project: providing services to taxonomists for standard genome sequencing and annotation.</title>
        <authorList>
            <consortium name="The Broad Institute Genomics Platform"/>
            <consortium name="The Broad Institute Genome Sequencing Center for Infectious Disease"/>
            <person name="Wu L."/>
            <person name="Ma J."/>
        </authorList>
    </citation>
    <scope>NUCLEOTIDE SEQUENCE [LARGE SCALE GENOMIC DNA]</scope>
    <source>
        <strain evidence="2">CCUG 56756</strain>
    </source>
</reference>
<dbReference type="Proteomes" id="UP001597109">
    <property type="component" value="Unassembled WGS sequence"/>
</dbReference>
<evidence type="ECO:0000313" key="2">
    <source>
        <dbReference type="Proteomes" id="UP001597109"/>
    </source>
</evidence>
<dbReference type="RefSeq" id="WP_144839763.1">
    <property type="nucleotide sequence ID" value="NZ_JBHTKI010000012.1"/>
</dbReference>
<keyword evidence="2" id="KW-1185">Reference proteome</keyword>
<evidence type="ECO:0000313" key="1">
    <source>
        <dbReference type="EMBL" id="MFD1031726.1"/>
    </source>
</evidence>
<sequence>MESYKQTNAEISREVQWFMETLEEVFHVTVAIEEIGLEATELSTEEVEDFYVPRELFTEVPTTFLYEVMIVDDDQGNEWIGAVAYYPNTPDWCLQIITKNGTLLIRNSISNI</sequence>
<accession>A0ABW3LEF1</accession>
<organism evidence="1 2">
    <name type="scientific">Metaplanococcus flavidus</name>
    <dbReference type="NCBI Taxonomy" id="569883"/>
    <lineage>
        <taxon>Bacteria</taxon>
        <taxon>Bacillati</taxon>
        <taxon>Bacillota</taxon>
        <taxon>Bacilli</taxon>
        <taxon>Bacillales</taxon>
        <taxon>Caryophanaceae</taxon>
        <taxon>Metaplanococcus</taxon>
    </lineage>
</organism>
<gene>
    <name evidence="1" type="ORF">ACFQ1X_09825</name>
</gene>
<proteinExistence type="predicted"/>
<dbReference type="EMBL" id="JBHTKI010000012">
    <property type="protein sequence ID" value="MFD1031726.1"/>
    <property type="molecule type" value="Genomic_DNA"/>
</dbReference>
<comment type="caution">
    <text evidence="1">The sequence shown here is derived from an EMBL/GenBank/DDBJ whole genome shotgun (WGS) entry which is preliminary data.</text>
</comment>